<evidence type="ECO:0000313" key="2">
    <source>
        <dbReference type="EMBL" id="KAH7547314.1"/>
    </source>
</evidence>
<comment type="caution">
    <text evidence="2">The sequence shown here is derived from an EMBL/GenBank/DDBJ whole genome shotgun (WGS) entry which is preliminary data.</text>
</comment>
<dbReference type="PANTHER" id="PTHR36312">
    <property type="entry name" value="THIONIN-LIKE PROTEIN 1"/>
    <property type="match status" value="1"/>
</dbReference>
<gene>
    <name evidence="2" type="ORF">FEM48_Zijuj01G0296600</name>
</gene>
<evidence type="ECO:0000313" key="3">
    <source>
        <dbReference type="Proteomes" id="UP000813462"/>
    </source>
</evidence>
<organism evidence="2 3">
    <name type="scientific">Ziziphus jujuba var. spinosa</name>
    <dbReference type="NCBI Taxonomy" id="714518"/>
    <lineage>
        <taxon>Eukaryota</taxon>
        <taxon>Viridiplantae</taxon>
        <taxon>Streptophyta</taxon>
        <taxon>Embryophyta</taxon>
        <taxon>Tracheophyta</taxon>
        <taxon>Spermatophyta</taxon>
        <taxon>Magnoliopsida</taxon>
        <taxon>eudicotyledons</taxon>
        <taxon>Gunneridae</taxon>
        <taxon>Pentapetalae</taxon>
        <taxon>rosids</taxon>
        <taxon>fabids</taxon>
        <taxon>Rosales</taxon>
        <taxon>Rhamnaceae</taxon>
        <taxon>Paliureae</taxon>
        <taxon>Ziziphus</taxon>
    </lineage>
</organism>
<feature type="chain" id="PRO_5037101303" description="Thionin-like protein 2" evidence="1">
    <location>
        <begin position="18"/>
        <end position="110"/>
    </location>
</feature>
<evidence type="ECO:0000256" key="1">
    <source>
        <dbReference type="SAM" id="SignalP"/>
    </source>
</evidence>
<proteinExistence type="predicted"/>
<name>A0A978W5T0_ZIZJJ</name>
<accession>A0A978W5T0</accession>
<protein>
    <recommendedName>
        <fullName evidence="4">Thionin-like protein 2</fullName>
    </recommendedName>
</protein>
<dbReference type="AlphaFoldDB" id="A0A978W5T0"/>
<feature type="signal peptide" evidence="1">
    <location>
        <begin position="1"/>
        <end position="17"/>
    </location>
</feature>
<dbReference type="InterPro" id="IPR038975">
    <property type="entry name" value="THNL"/>
</dbReference>
<dbReference type="Proteomes" id="UP000813462">
    <property type="component" value="Unassembled WGS sequence"/>
</dbReference>
<dbReference type="EMBL" id="JAEACU010000001">
    <property type="protein sequence ID" value="KAH7547314.1"/>
    <property type="molecule type" value="Genomic_DNA"/>
</dbReference>
<dbReference type="PANTHER" id="PTHR36312:SF1">
    <property type="entry name" value="OS01G0594500 PROTEIN"/>
    <property type="match status" value="1"/>
</dbReference>
<reference evidence="2" key="1">
    <citation type="journal article" date="2021" name="Front. Plant Sci.">
        <title>Chromosome-Scale Genome Assembly for Chinese Sour Jujube and Insights Into Its Genome Evolution and Domestication Signature.</title>
        <authorList>
            <person name="Shen L.-Y."/>
            <person name="Luo H."/>
            <person name="Wang X.-L."/>
            <person name="Wang X.-M."/>
            <person name="Qiu X.-J."/>
            <person name="Liu H."/>
            <person name="Zhou S.-S."/>
            <person name="Jia K.-H."/>
            <person name="Nie S."/>
            <person name="Bao Y.-T."/>
            <person name="Zhang R.-G."/>
            <person name="Yun Q.-Z."/>
            <person name="Chai Y.-H."/>
            <person name="Lu J.-Y."/>
            <person name="Li Y."/>
            <person name="Zhao S.-W."/>
            <person name="Mao J.-F."/>
            <person name="Jia S.-G."/>
            <person name="Mao Y.-M."/>
        </authorList>
    </citation>
    <scope>NUCLEOTIDE SEQUENCE</scope>
    <source>
        <strain evidence="2">AT0</strain>
        <tissue evidence="2">Leaf</tissue>
    </source>
</reference>
<keyword evidence="1" id="KW-0732">Signal</keyword>
<evidence type="ECO:0008006" key="4">
    <source>
        <dbReference type="Google" id="ProtNLM"/>
    </source>
</evidence>
<sequence length="110" mass="12350">MILCMVMVVMFVGQSTASSKKCYEKCLIDCIKSRIFPISCPFECLKDCSKKTISEGGNEDKHYFCMLGCASTLCTNFSSKYKFVSDDEEKVKSFVESCTDACLRQQLITA</sequence>